<dbReference type="Proteomes" id="UP000295367">
    <property type="component" value="Unassembled WGS sequence"/>
</dbReference>
<evidence type="ECO:0000259" key="1">
    <source>
        <dbReference type="Pfam" id="PF13699"/>
    </source>
</evidence>
<evidence type="ECO:0000313" key="3">
    <source>
        <dbReference type="Proteomes" id="UP000295367"/>
    </source>
</evidence>
<dbReference type="InterPro" id="IPR025295">
    <property type="entry name" value="eCIS_core_dom"/>
</dbReference>
<accession>A0A4R3Y8W0</accession>
<feature type="domain" description="eCIS core" evidence="1">
    <location>
        <begin position="117"/>
        <end position="193"/>
    </location>
</feature>
<dbReference type="AlphaFoldDB" id="A0A4R3Y8W0"/>
<keyword evidence="3" id="KW-1185">Reference proteome</keyword>
<dbReference type="Pfam" id="PF13699">
    <property type="entry name" value="eCIS_core"/>
    <property type="match status" value="1"/>
</dbReference>
<proteinExistence type="predicted"/>
<organism evidence="2 3">
    <name type="scientific">Sulfurirhabdus autotrophica</name>
    <dbReference type="NCBI Taxonomy" id="1706046"/>
    <lineage>
        <taxon>Bacteria</taxon>
        <taxon>Pseudomonadati</taxon>
        <taxon>Pseudomonadota</taxon>
        <taxon>Betaproteobacteria</taxon>
        <taxon>Nitrosomonadales</taxon>
        <taxon>Sulfuricellaceae</taxon>
        <taxon>Sulfurirhabdus</taxon>
    </lineage>
</organism>
<name>A0A4R3Y8W0_9PROT</name>
<sequence length="641" mass="67989">MNKTSVVQKAKTGTHLLHAHDMFQRKCACGNHMAEGKACAACSKKTTGLQRKLAIGASNDPLELEADRVANQLLSEPEHHGISRASPRVQRYARSAGGQTESVPASVDRVLASVGRPFDPALRQDMEQRFGHDFSSVRVHSDAAAEESARDVNANAYTVGHNVVFGAGRFAPGTHEGRRLIAHELTHVVQQAGADGVIQRDTAGGGSTEFEDKVTTLIQPTSGPGLVEGTVTRTETAPASGSQPRQVIHRGEMNVRFNPSDCSVIIPFGYNFVQAAQAASAGFCDEPPASTAVPPLSATSFNSIKTSVLANVNRGLNGWFNVRLSGAGCPGSCAGRLLPINVVAREETAHPDTTITVVNRGGRANSGTICAKSWNSSTAVHEGGHQALGVGDEYPEADESLRATAPQWFRPERVRRDYSAMGPDEHSRFAMFQERHFNAVKIFLENAFPNCSANLQAQPRPVIPDYRIVLGGGYASLSGTSGSFFEAGLRVGIPLDRLRRWEFVLGPQINMFSTSGGQRYASAFLLGARLGLERSTGEAGHGFTAGAFGEAGHGWFKSSDYGPGGAGSRSATAAYGELGLGAGYRTPLLSGSSARFDFRVEGAAGSTIGAPGVIGPITRDIETDPARSRWFRLGLTIGGQF</sequence>
<evidence type="ECO:0000313" key="2">
    <source>
        <dbReference type="EMBL" id="TCV86753.1"/>
    </source>
</evidence>
<protein>
    <submittedName>
        <fullName evidence="2">Uncharacterized protein DUF4157</fullName>
    </submittedName>
</protein>
<gene>
    <name evidence="2" type="ORF">EDC63_106114</name>
</gene>
<dbReference type="EMBL" id="SMCO01000006">
    <property type="protein sequence ID" value="TCV86753.1"/>
    <property type="molecule type" value="Genomic_DNA"/>
</dbReference>
<dbReference type="RefSeq" id="WP_223248482.1">
    <property type="nucleotide sequence ID" value="NZ_BHVT01000076.1"/>
</dbReference>
<comment type="caution">
    <text evidence="2">The sequence shown here is derived from an EMBL/GenBank/DDBJ whole genome shotgun (WGS) entry which is preliminary data.</text>
</comment>
<reference evidence="2 3" key="1">
    <citation type="submission" date="2019-03" db="EMBL/GenBank/DDBJ databases">
        <title>Genomic Encyclopedia of Type Strains, Phase IV (KMG-IV): sequencing the most valuable type-strain genomes for metagenomic binning, comparative biology and taxonomic classification.</title>
        <authorList>
            <person name="Goeker M."/>
        </authorList>
    </citation>
    <scope>NUCLEOTIDE SEQUENCE [LARGE SCALE GENOMIC DNA]</scope>
    <source>
        <strain evidence="2 3">DSM 100309</strain>
    </source>
</reference>